<evidence type="ECO:0000256" key="1">
    <source>
        <dbReference type="SAM" id="MobiDB-lite"/>
    </source>
</evidence>
<evidence type="ECO:0000313" key="2">
    <source>
        <dbReference type="EMBL" id="MBC6678334.1"/>
    </source>
</evidence>
<sequence length="215" mass="24283">MAKRTNKTDHVLNLLSGNKKEVVQNEEARQEPPVDPKKKESVHVSVVNHSADDESPIAESVKNSLEEEMERYVESKKVSELPQEQEKSVETEAHLEEPESTEEPEPPEEMPSQEIATQESLSEAEPEEVFTAVNVMERLVRDKAEGYMKQFGNCTCSRCVEDTVALALTNLPSKYVVVNRDAVSPLLNFYEKQYAGQITVEITKACIKVKENPRH</sequence>
<feature type="compositionally biased region" description="Acidic residues" evidence="1">
    <location>
        <begin position="98"/>
        <end position="108"/>
    </location>
</feature>
<feature type="compositionally biased region" description="Basic and acidic residues" evidence="1">
    <location>
        <begin position="1"/>
        <end position="10"/>
    </location>
</feature>
<dbReference type="Pfam" id="PF10719">
    <property type="entry name" value="ComFB"/>
    <property type="match status" value="1"/>
</dbReference>
<reference evidence="2" key="1">
    <citation type="submission" date="2020-08" db="EMBL/GenBank/DDBJ databases">
        <title>Genome public.</title>
        <authorList>
            <person name="Liu C."/>
            <person name="Sun Q."/>
        </authorList>
    </citation>
    <scope>NUCLEOTIDE SEQUENCE</scope>
    <source>
        <strain evidence="2">BX12</strain>
    </source>
</reference>
<organism evidence="2 3">
    <name type="scientific">Zhenpiania hominis</name>
    <dbReference type="NCBI Taxonomy" id="2763644"/>
    <lineage>
        <taxon>Bacteria</taxon>
        <taxon>Bacillati</taxon>
        <taxon>Bacillota</taxon>
        <taxon>Clostridia</taxon>
        <taxon>Peptostreptococcales</taxon>
        <taxon>Anaerovoracaceae</taxon>
        <taxon>Zhenpiania</taxon>
    </lineage>
</organism>
<dbReference type="Proteomes" id="UP000602647">
    <property type="component" value="Unassembled WGS sequence"/>
</dbReference>
<comment type="caution">
    <text evidence="2">The sequence shown here is derived from an EMBL/GenBank/DDBJ whole genome shotgun (WGS) entry which is preliminary data.</text>
</comment>
<evidence type="ECO:0000313" key="3">
    <source>
        <dbReference type="Proteomes" id="UP000602647"/>
    </source>
</evidence>
<dbReference type="InterPro" id="IPR019657">
    <property type="entry name" value="ComFB"/>
</dbReference>
<dbReference type="AlphaFoldDB" id="A0A923NJR8"/>
<keyword evidence="3" id="KW-1185">Reference proteome</keyword>
<dbReference type="RefSeq" id="WP_187301532.1">
    <property type="nucleotide sequence ID" value="NZ_JACRYT010000001.1"/>
</dbReference>
<feature type="region of interest" description="Disordered" evidence="1">
    <location>
        <begin position="1"/>
        <end position="126"/>
    </location>
</feature>
<accession>A0A923NJR8</accession>
<dbReference type="EMBL" id="JACRYT010000001">
    <property type="protein sequence ID" value="MBC6678334.1"/>
    <property type="molecule type" value="Genomic_DNA"/>
</dbReference>
<proteinExistence type="predicted"/>
<feature type="compositionally biased region" description="Basic and acidic residues" evidence="1">
    <location>
        <begin position="18"/>
        <end position="42"/>
    </location>
</feature>
<protein>
    <submittedName>
        <fullName evidence="2">Late competence development ComFB family protein</fullName>
    </submittedName>
</protein>
<feature type="compositionally biased region" description="Basic and acidic residues" evidence="1">
    <location>
        <begin position="70"/>
        <end position="97"/>
    </location>
</feature>
<gene>
    <name evidence="2" type="ORF">H9L42_00620</name>
</gene>
<name>A0A923NJR8_9FIRM</name>